<organism evidence="1 2">
    <name type="scientific">Reinekea forsetii</name>
    <dbReference type="NCBI Taxonomy" id="1336806"/>
    <lineage>
        <taxon>Bacteria</taxon>
        <taxon>Pseudomonadati</taxon>
        <taxon>Pseudomonadota</taxon>
        <taxon>Gammaproteobacteria</taxon>
        <taxon>Oceanospirillales</taxon>
        <taxon>Saccharospirillaceae</taxon>
        <taxon>Reinekea</taxon>
    </lineage>
</organism>
<sequence length="223" mass="24986">MKKLFQQLGSAETDVVRYLKQHPTFFEDHPNLLKTLHIRHDSGQAISLMERQNSILRTENSAMIDRISQFISVAQRNDQLFLNLQALSLELITCRTLNEISHTLTQGLTGRFEVEEAQLVFNHLPGDTDDSWRACDANALELHFPETVAHLRNQCGEFDSAARQFIFGDAAVRSMAVAAISLNGQAIGLLALGSRDALHFKSSTDTLFLGYLAMVVSQLLVRF</sequence>
<dbReference type="Gene3D" id="3.30.450.40">
    <property type="match status" value="1"/>
</dbReference>
<keyword evidence="2" id="KW-1185">Reference proteome</keyword>
<evidence type="ECO:0008006" key="3">
    <source>
        <dbReference type="Google" id="ProtNLM"/>
    </source>
</evidence>
<dbReference type="OrthoDB" id="8525200at2"/>
<dbReference type="AlphaFoldDB" id="A0A2K8KR23"/>
<name>A0A2K8KR23_9GAMM</name>
<dbReference type="Proteomes" id="UP000229757">
    <property type="component" value="Chromosome"/>
</dbReference>
<accession>A0A2K8KR23</accession>
<dbReference type="InterPro" id="IPR029016">
    <property type="entry name" value="GAF-like_dom_sf"/>
</dbReference>
<reference evidence="1 2" key="1">
    <citation type="journal article" date="2017" name="Environ. Microbiol.">
        <title>Genomic and physiological analyses of 'Reinekea forsetii' reveal a versatile opportunistic lifestyle during spring algae blooms.</title>
        <authorList>
            <person name="Avci B."/>
            <person name="Hahnke R.L."/>
            <person name="Chafee M."/>
            <person name="Fischer T."/>
            <person name="Gruber-Vodicka H."/>
            <person name="Tegetmeyer H.E."/>
            <person name="Harder J."/>
            <person name="Fuchs B.M."/>
            <person name="Amann R.I."/>
            <person name="Teeling H."/>
        </authorList>
    </citation>
    <scope>NUCLEOTIDE SEQUENCE [LARGE SCALE GENOMIC DNA]</scope>
    <source>
        <strain evidence="1 2">Hel1_31_D35</strain>
    </source>
</reference>
<dbReference type="EMBL" id="CP011797">
    <property type="protein sequence ID" value="ATX75346.1"/>
    <property type="molecule type" value="Genomic_DNA"/>
</dbReference>
<dbReference type="PANTHER" id="PTHR38765:SF1">
    <property type="entry name" value="DUF484 DOMAIN-CONTAINING PROTEIN"/>
    <property type="match status" value="1"/>
</dbReference>
<evidence type="ECO:0000313" key="2">
    <source>
        <dbReference type="Proteomes" id="UP000229757"/>
    </source>
</evidence>
<dbReference type="Pfam" id="PF04340">
    <property type="entry name" value="DUF484"/>
    <property type="match status" value="1"/>
</dbReference>
<proteinExistence type="predicted"/>
<dbReference type="RefSeq" id="WP_158524254.1">
    <property type="nucleotide sequence ID" value="NZ_CP011797.1"/>
</dbReference>
<gene>
    <name evidence="1" type="ORF">REIFOR_00169</name>
</gene>
<evidence type="ECO:0000313" key="1">
    <source>
        <dbReference type="EMBL" id="ATX75346.1"/>
    </source>
</evidence>
<dbReference type="PANTHER" id="PTHR38765">
    <property type="entry name" value="DUF484 DOMAIN-CONTAINING PROTEIN"/>
    <property type="match status" value="1"/>
</dbReference>
<protein>
    <recommendedName>
        <fullName evidence="3">DUF484 domain-containing protein</fullName>
    </recommendedName>
</protein>
<dbReference type="InterPro" id="IPR007435">
    <property type="entry name" value="DUF484"/>
</dbReference>
<dbReference type="KEGG" id="rfo:REIFOR_00169"/>